<reference evidence="2 3" key="1">
    <citation type="submission" date="2019-01" db="EMBL/GenBank/DDBJ databases">
        <authorList>
            <person name="Chen W.-M."/>
        </authorList>
    </citation>
    <scope>NUCLEOTIDE SEQUENCE [LARGE SCALE GENOMIC DNA]</scope>
    <source>
        <strain evidence="2 3">KYPY4</strain>
    </source>
</reference>
<keyword evidence="3" id="KW-1185">Reference proteome</keyword>
<dbReference type="Proteomes" id="UP000285575">
    <property type="component" value="Unassembled WGS sequence"/>
</dbReference>
<accession>A0A437RI98</accession>
<dbReference type="AlphaFoldDB" id="A0A437RI98"/>
<keyword evidence="1" id="KW-1133">Transmembrane helix</keyword>
<evidence type="ECO:0000313" key="2">
    <source>
        <dbReference type="EMBL" id="RVU46493.1"/>
    </source>
</evidence>
<organism evidence="2 3">
    <name type="scientific">Rubrivivax rivuli</name>
    <dbReference type="NCBI Taxonomy" id="1862385"/>
    <lineage>
        <taxon>Bacteria</taxon>
        <taxon>Pseudomonadati</taxon>
        <taxon>Pseudomonadota</taxon>
        <taxon>Betaproteobacteria</taxon>
        <taxon>Burkholderiales</taxon>
        <taxon>Sphaerotilaceae</taxon>
        <taxon>Rubrivivax</taxon>
    </lineage>
</organism>
<keyword evidence="1" id="KW-0812">Transmembrane</keyword>
<comment type="caution">
    <text evidence="2">The sequence shown here is derived from an EMBL/GenBank/DDBJ whole genome shotgun (WGS) entry which is preliminary data.</text>
</comment>
<gene>
    <name evidence="2" type="ORF">EOE66_11780</name>
</gene>
<evidence type="ECO:0000256" key="1">
    <source>
        <dbReference type="SAM" id="Phobius"/>
    </source>
</evidence>
<sequence>MQLSRLWQPRRLLFWQMVMFNVLSSVCGYALRALPLNTLGLLLVGGVALLNVAFGLLAAWMLMKDPPPPR</sequence>
<evidence type="ECO:0000313" key="3">
    <source>
        <dbReference type="Proteomes" id="UP000285575"/>
    </source>
</evidence>
<dbReference type="RefSeq" id="WP_128228853.1">
    <property type="nucleotide sequence ID" value="NZ_SACR01000003.1"/>
</dbReference>
<name>A0A437RI98_9BURK</name>
<feature type="transmembrane region" description="Helical" evidence="1">
    <location>
        <begin position="38"/>
        <end position="62"/>
    </location>
</feature>
<protein>
    <submittedName>
        <fullName evidence="2">Uncharacterized protein</fullName>
    </submittedName>
</protein>
<keyword evidence="1" id="KW-0472">Membrane</keyword>
<proteinExistence type="predicted"/>
<feature type="transmembrane region" description="Helical" evidence="1">
    <location>
        <begin position="12"/>
        <end position="32"/>
    </location>
</feature>
<dbReference type="EMBL" id="SACR01000003">
    <property type="protein sequence ID" value="RVU46493.1"/>
    <property type="molecule type" value="Genomic_DNA"/>
</dbReference>